<protein>
    <submittedName>
        <fullName evidence="2">Uncharacterized protein</fullName>
    </submittedName>
</protein>
<dbReference type="STRING" id="907348.TresaDRAFT_1037"/>
<dbReference type="Proteomes" id="UP000003571">
    <property type="component" value="Unassembled WGS sequence"/>
</dbReference>
<accession>H7EL23</accession>
<evidence type="ECO:0000313" key="3">
    <source>
        <dbReference type="Proteomes" id="UP000003571"/>
    </source>
</evidence>
<feature type="transmembrane region" description="Helical" evidence="1">
    <location>
        <begin position="31"/>
        <end position="53"/>
    </location>
</feature>
<evidence type="ECO:0000313" key="2">
    <source>
        <dbReference type="EMBL" id="EIC01748.1"/>
    </source>
</evidence>
<comment type="caution">
    <text evidence="2">The sequence shown here is derived from an EMBL/GenBank/DDBJ whole genome shotgun (WGS) entry which is preliminary data.</text>
</comment>
<evidence type="ECO:0000256" key="1">
    <source>
        <dbReference type="SAM" id="Phobius"/>
    </source>
</evidence>
<sequence length="92" mass="10605">MYKIARRCILFALFLFGSAYFFPQSKWTQSFLWFYPMVILAAIGLLLLIIAFFKGELYGESLFFPIILLLVSLALIGYSILLLFYLSMVVNA</sequence>
<proteinExistence type="predicted"/>
<keyword evidence="1" id="KW-0472">Membrane</keyword>
<gene>
    <name evidence="2" type="ORF">TresaDRAFT_1037</name>
</gene>
<feature type="transmembrane region" description="Helical" evidence="1">
    <location>
        <begin position="62"/>
        <end position="86"/>
    </location>
</feature>
<organism evidence="2 3">
    <name type="scientific">Treponema saccharophilum DSM 2985</name>
    <dbReference type="NCBI Taxonomy" id="907348"/>
    <lineage>
        <taxon>Bacteria</taxon>
        <taxon>Pseudomonadati</taxon>
        <taxon>Spirochaetota</taxon>
        <taxon>Spirochaetia</taxon>
        <taxon>Spirochaetales</taxon>
        <taxon>Treponemataceae</taxon>
        <taxon>Treponema</taxon>
    </lineage>
</organism>
<dbReference type="AlphaFoldDB" id="H7EL23"/>
<dbReference type="EMBL" id="AGRW01000047">
    <property type="protein sequence ID" value="EIC01748.1"/>
    <property type="molecule type" value="Genomic_DNA"/>
</dbReference>
<name>H7EL23_9SPIR</name>
<keyword evidence="1" id="KW-0812">Transmembrane</keyword>
<reference evidence="2 3" key="1">
    <citation type="submission" date="2011-09" db="EMBL/GenBank/DDBJ databases">
        <title>The draft genome of Treponema saccharophilum DSM 2985.</title>
        <authorList>
            <consortium name="US DOE Joint Genome Institute (JGI-PGF)"/>
            <person name="Lucas S."/>
            <person name="Copeland A."/>
            <person name="Lapidus A."/>
            <person name="Glavina del Rio T."/>
            <person name="Dalin E."/>
            <person name="Tice H."/>
            <person name="Bruce D."/>
            <person name="Goodwin L."/>
            <person name="Pitluck S."/>
            <person name="Peters L."/>
            <person name="Kyrpides N."/>
            <person name="Mavromatis K."/>
            <person name="Ivanova N."/>
            <person name="Markowitz V."/>
            <person name="Cheng J.-F."/>
            <person name="Hugenholtz P."/>
            <person name="Woyke T."/>
            <person name="Wu D."/>
            <person name="Gronow S."/>
            <person name="Wellnitz S."/>
            <person name="Brambilla E."/>
            <person name="Klenk H.-P."/>
            <person name="Eisen J.A."/>
        </authorList>
    </citation>
    <scope>NUCLEOTIDE SEQUENCE [LARGE SCALE GENOMIC DNA]</scope>
    <source>
        <strain evidence="2 3">DSM 2985</strain>
    </source>
</reference>
<keyword evidence="3" id="KW-1185">Reference proteome</keyword>
<dbReference type="RefSeq" id="WP_002704505.1">
    <property type="nucleotide sequence ID" value="NZ_AGRW01000047.1"/>
</dbReference>
<keyword evidence="1" id="KW-1133">Transmembrane helix</keyword>